<organism evidence="15 16">
    <name type="scientific">Malassezia yamatoensis</name>
    <dbReference type="NCBI Taxonomy" id="253288"/>
    <lineage>
        <taxon>Eukaryota</taxon>
        <taxon>Fungi</taxon>
        <taxon>Dikarya</taxon>
        <taxon>Basidiomycota</taxon>
        <taxon>Ustilaginomycotina</taxon>
        <taxon>Malasseziomycetes</taxon>
        <taxon>Malasseziales</taxon>
        <taxon>Malasseziaceae</taxon>
        <taxon>Malassezia</taxon>
    </lineage>
</organism>
<dbReference type="SUPFAM" id="SSF52374">
    <property type="entry name" value="Nucleotidylyl transferase"/>
    <property type="match status" value="1"/>
</dbReference>
<dbReference type="InterPro" id="IPR015413">
    <property type="entry name" value="Methionyl/Leucyl_tRNA_Synth"/>
</dbReference>
<keyword evidence="8 12" id="KW-0648">Protein biosynthesis</keyword>
<feature type="compositionally biased region" description="Acidic residues" evidence="13">
    <location>
        <begin position="747"/>
        <end position="761"/>
    </location>
</feature>
<dbReference type="GO" id="GO:0006431">
    <property type="term" value="P:methionyl-tRNA aminoacylation"/>
    <property type="evidence" value="ECO:0007669"/>
    <property type="project" value="InterPro"/>
</dbReference>
<evidence type="ECO:0000256" key="5">
    <source>
        <dbReference type="ARBA" id="ARBA00022598"/>
    </source>
</evidence>
<dbReference type="CDD" id="cd07957">
    <property type="entry name" value="Anticodon_Ia_Met"/>
    <property type="match status" value="1"/>
</dbReference>
<dbReference type="PANTHER" id="PTHR45765:SF1">
    <property type="entry name" value="METHIONINE--TRNA LIGASE, CYTOPLASMIC"/>
    <property type="match status" value="1"/>
</dbReference>
<dbReference type="InterPro" id="IPR014729">
    <property type="entry name" value="Rossmann-like_a/b/a_fold"/>
</dbReference>
<feature type="region of interest" description="Disordered" evidence="13">
    <location>
        <begin position="730"/>
        <end position="769"/>
    </location>
</feature>
<dbReference type="EC" id="6.1.1.10" evidence="3"/>
<keyword evidence="6 12" id="KW-0547">Nucleotide-binding</keyword>
<dbReference type="Proteomes" id="UP001219567">
    <property type="component" value="Chromosome 1"/>
</dbReference>
<keyword evidence="16" id="KW-1185">Reference proteome</keyword>
<evidence type="ECO:0000256" key="10">
    <source>
        <dbReference type="ARBA" id="ARBA00030904"/>
    </source>
</evidence>
<dbReference type="AlphaFoldDB" id="A0AAJ5YRK5"/>
<evidence type="ECO:0000256" key="8">
    <source>
        <dbReference type="ARBA" id="ARBA00022917"/>
    </source>
</evidence>
<dbReference type="InterPro" id="IPR041872">
    <property type="entry name" value="Anticodon_Met"/>
</dbReference>
<dbReference type="InterPro" id="IPR023458">
    <property type="entry name" value="Met-tRNA_ligase_1"/>
</dbReference>
<dbReference type="Pfam" id="PF19303">
    <property type="entry name" value="Anticodon_3"/>
    <property type="match status" value="1"/>
</dbReference>
<dbReference type="PANTHER" id="PTHR45765">
    <property type="entry name" value="METHIONINE--TRNA LIGASE"/>
    <property type="match status" value="1"/>
</dbReference>
<evidence type="ECO:0000256" key="2">
    <source>
        <dbReference type="ARBA" id="ARBA00005594"/>
    </source>
</evidence>
<dbReference type="InterPro" id="IPR009068">
    <property type="entry name" value="uS15_NS1_RNA-bd_sf"/>
</dbReference>
<protein>
    <recommendedName>
        <fullName evidence="3">methionine--tRNA ligase</fullName>
        <ecNumber evidence="3">6.1.1.10</ecNumber>
    </recommendedName>
    <alternativeName>
        <fullName evidence="10">Methionyl-tRNA synthetase</fullName>
    </alternativeName>
</protein>
<comment type="similarity">
    <text evidence="2 12">Belongs to the class-I aminoacyl-tRNA synthetase family.</text>
</comment>
<proteinExistence type="inferred from homology"/>
<dbReference type="InterPro" id="IPR001412">
    <property type="entry name" value="aa-tRNA-synth_I_CS"/>
</dbReference>
<keyword evidence="5 12" id="KW-0436">Ligase</keyword>
<accession>A0AAJ5YRK5</accession>
<dbReference type="Pfam" id="PF00458">
    <property type="entry name" value="WHEP-TRS"/>
    <property type="match status" value="1"/>
</dbReference>
<evidence type="ECO:0000256" key="7">
    <source>
        <dbReference type="ARBA" id="ARBA00022840"/>
    </source>
</evidence>
<evidence type="ECO:0000256" key="11">
    <source>
        <dbReference type="ARBA" id="ARBA00047364"/>
    </source>
</evidence>
<dbReference type="GO" id="GO:0005524">
    <property type="term" value="F:ATP binding"/>
    <property type="evidence" value="ECO:0007669"/>
    <property type="project" value="UniProtKB-KW"/>
</dbReference>
<comment type="catalytic activity">
    <reaction evidence="11">
        <text>tRNA(Met) + L-methionine + ATP = L-methionyl-tRNA(Met) + AMP + diphosphate</text>
        <dbReference type="Rhea" id="RHEA:13481"/>
        <dbReference type="Rhea" id="RHEA-COMP:9667"/>
        <dbReference type="Rhea" id="RHEA-COMP:9698"/>
        <dbReference type="ChEBI" id="CHEBI:30616"/>
        <dbReference type="ChEBI" id="CHEBI:33019"/>
        <dbReference type="ChEBI" id="CHEBI:57844"/>
        <dbReference type="ChEBI" id="CHEBI:78442"/>
        <dbReference type="ChEBI" id="CHEBI:78530"/>
        <dbReference type="ChEBI" id="CHEBI:456215"/>
        <dbReference type="EC" id="6.1.1.10"/>
    </reaction>
</comment>
<dbReference type="GO" id="GO:0017101">
    <property type="term" value="C:aminoacyl-tRNA synthetase multienzyme complex"/>
    <property type="evidence" value="ECO:0007669"/>
    <property type="project" value="TreeGrafter"/>
</dbReference>
<evidence type="ECO:0000256" key="12">
    <source>
        <dbReference type="RuleBase" id="RU363039"/>
    </source>
</evidence>
<dbReference type="InterPro" id="IPR014758">
    <property type="entry name" value="Met-tRNA_synth"/>
</dbReference>
<dbReference type="Pfam" id="PF09334">
    <property type="entry name" value="tRNA-synt_1g"/>
    <property type="match status" value="1"/>
</dbReference>
<dbReference type="InterPro" id="IPR033911">
    <property type="entry name" value="MetRS_core"/>
</dbReference>
<comment type="subcellular location">
    <subcellularLocation>
        <location evidence="1">Cytoplasm</location>
    </subcellularLocation>
</comment>
<evidence type="ECO:0000256" key="4">
    <source>
        <dbReference type="ARBA" id="ARBA00022490"/>
    </source>
</evidence>
<dbReference type="SUPFAM" id="SSF47323">
    <property type="entry name" value="Anticodon-binding domain of a subclass of class I aminoacyl-tRNA synthetases"/>
    <property type="match status" value="1"/>
</dbReference>
<sequence length="845" mass="95210">MASPFPSVPDQIDGLARELNDHEDILMNLNSEKHPKKILPIDGKENVLVTSALPYVNNVPHLGNIIGSTLSADVFSRYARTQNRNTLFICGTDEYGTATETKALEDKVTPQELCDKYHALHAEVYKWFQIGFDHFGRTTTPQQTEIAQDVFLKLKENGYMEERSMTQLFCEQCDRFLADRYVEGTCPRCNYDDARGDQCDKCGQLLDAIELIDPKCKMCKGKPIQRESRHMFLRIDTLQPKTEEWASKQSKQGKWSPNGTFITESWFKEGLRPFSLTRDLKWGVPVPVKGMEDKVLYVWFDAPIGYPSITANYTADWERWWKNPENVRLYQFMGKDNVRFHTVIFPSCLLGSGDRWTMLHHINTTEYLQYEGGKFSKSRNIGVFGDKAKETNLSPSVWRYYLLATRPETSDSQFIWHDFVTRNNSELLKNLGNFVNRVLTFMKKYSATLPPIPEGFELIPGTDGGLSPNGQGAPFNKLIADFTKDVNQILQQYTDFMDVGKLRAGLNTMMALSARGNLFLSDAGLDNTLFSDHRDECDAVMLVAVNLIWVLSALVHPFMPLTSDQMLQQLNAPPRAVPQHGFALDLLPGHMIGKPAHLFKQIDEKQAEIWRAQFGGDKAAEEVPAVSKKAAAKARKAAEKAKKSAPKTPEILALEEKVKLQGETVRTCKADSSTPKDELDRAVQHLLVLKQELEDAETKALASQAAQILQWDESNLSMNEEERVAAGARMTIDEPKTPFVHSAPEPPMEEESFDLDKDDEPPVSADQDNVLGNTQANAAISSDYLNLKQQLAQNSAVRMPASSVHDDEEDAEKHTEFNQKRNKHYGNEAQALKQAAMMQDDGDAD</sequence>
<dbReference type="SUPFAM" id="SSF47060">
    <property type="entry name" value="S15/NS1 RNA-binding domain"/>
    <property type="match status" value="1"/>
</dbReference>
<dbReference type="EMBL" id="CP119943">
    <property type="protein sequence ID" value="WFC97521.1"/>
    <property type="molecule type" value="Genomic_DNA"/>
</dbReference>
<dbReference type="NCBIfam" id="TIGR00398">
    <property type="entry name" value="metG"/>
    <property type="match status" value="1"/>
</dbReference>
<gene>
    <name evidence="15" type="primary">MES1</name>
    <name evidence="15" type="ORF">MYAM1_000235</name>
</gene>
<dbReference type="GO" id="GO:0004864">
    <property type="term" value="F:protein phosphatase inhibitor activity"/>
    <property type="evidence" value="ECO:0007669"/>
    <property type="project" value="InterPro"/>
</dbReference>
<evidence type="ECO:0000259" key="14">
    <source>
        <dbReference type="PROSITE" id="PS51185"/>
    </source>
</evidence>
<dbReference type="PRINTS" id="PR01041">
    <property type="entry name" value="TRNASYNTHMET"/>
</dbReference>
<name>A0AAJ5YRK5_9BASI</name>
<evidence type="ECO:0000256" key="3">
    <source>
        <dbReference type="ARBA" id="ARBA00012838"/>
    </source>
</evidence>
<dbReference type="InterPro" id="IPR000738">
    <property type="entry name" value="WHEP-TRS_dom"/>
</dbReference>
<keyword evidence="9 12" id="KW-0030">Aminoacyl-tRNA synthetase</keyword>
<dbReference type="GO" id="GO:0009966">
    <property type="term" value="P:regulation of signal transduction"/>
    <property type="evidence" value="ECO:0007669"/>
    <property type="project" value="InterPro"/>
</dbReference>
<dbReference type="Pfam" id="PF04979">
    <property type="entry name" value="IPP-2"/>
    <property type="match status" value="1"/>
</dbReference>
<evidence type="ECO:0000256" key="13">
    <source>
        <dbReference type="SAM" id="MobiDB-lite"/>
    </source>
</evidence>
<reference evidence="15 16" key="1">
    <citation type="submission" date="2023-03" db="EMBL/GenBank/DDBJ databases">
        <title>Mating type loci evolution in Malassezia.</title>
        <authorList>
            <person name="Coelho M.A."/>
        </authorList>
    </citation>
    <scope>NUCLEOTIDE SEQUENCE [LARGE SCALE GENOMIC DNA]</scope>
    <source>
        <strain evidence="15 16">CBS 9725</strain>
    </source>
</reference>
<keyword evidence="7 12" id="KW-0067">ATP-binding</keyword>
<dbReference type="Gene3D" id="1.10.287.10">
    <property type="entry name" value="S15/NS1, RNA-binding"/>
    <property type="match status" value="1"/>
</dbReference>
<keyword evidence="4" id="KW-0963">Cytoplasm</keyword>
<evidence type="ECO:0000256" key="1">
    <source>
        <dbReference type="ARBA" id="ARBA00004496"/>
    </source>
</evidence>
<evidence type="ECO:0000313" key="15">
    <source>
        <dbReference type="EMBL" id="WFC97521.1"/>
    </source>
</evidence>
<dbReference type="Gene3D" id="1.10.730.10">
    <property type="entry name" value="Isoleucyl-tRNA Synthetase, Domain 1"/>
    <property type="match status" value="1"/>
</dbReference>
<dbReference type="FunFam" id="2.20.28.20:FF:000001">
    <property type="entry name" value="Methionine--tRNA ligase"/>
    <property type="match status" value="1"/>
</dbReference>
<feature type="domain" description="WHEP-TRS" evidence="14">
    <location>
        <begin position="650"/>
        <end position="707"/>
    </location>
</feature>
<evidence type="ECO:0000313" key="16">
    <source>
        <dbReference type="Proteomes" id="UP001219567"/>
    </source>
</evidence>
<dbReference type="GO" id="GO:0005829">
    <property type="term" value="C:cytosol"/>
    <property type="evidence" value="ECO:0007669"/>
    <property type="project" value="TreeGrafter"/>
</dbReference>
<dbReference type="SUPFAM" id="SSF57770">
    <property type="entry name" value="Methionyl-tRNA synthetase (MetRS), Zn-domain"/>
    <property type="match status" value="1"/>
</dbReference>
<dbReference type="Gene3D" id="3.40.50.620">
    <property type="entry name" value="HUPs"/>
    <property type="match status" value="1"/>
</dbReference>
<dbReference type="CDD" id="cd00814">
    <property type="entry name" value="MetRS_core"/>
    <property type="match status" value="1"/>
</dbReference>
<dbReference type="InterPro" id="IPR009080">
    <property type="entry name" value="tRNAsynth_Ia_anticodon-bd"/>
</dbReference>
<dbReference type="InterPro" id="IPR029038">
    <property type="entry name" value="MetRS_Zn"/>
</dbReference>
<evidence type="ECO:0000256" key="9">
    <source>
        <dbReference type="ARBA" id="ARBA00023146"/>
    </source>
</evidence>
<feature type="region of interest" description="Disordered" evidence="13">
    <location>
        <begin position="793"/>
        <end position="824"/>
    </location>
</feature>
<dbReference type="InterPro" id="IPR007062">
    <property type="entry name" value="PPI-2"/>
</dbReference>
<dbReference type="GO" id="GO:0004825">
    <property type="term" value="F:methionine-tRNA ligase activity"/>
    <property type="evidence" value="ECO:0007669"/>
    <property type="project" value="UniProtKB-EC"/>
</dbReference>
<dbReference type="PROSITE" id="PS51185">
    <property type="entry name" value="WHEP_TRS_2"/>
    <property type="match status" value="1"/>
</dbReference>
<evidence type="ECO:0000256" key="6">
    <source>
        <dbReference type="ARBA" id="ARBA00022741"/>
    </source>
</evidence>
<dbReference type="Gene3D" id="2.20.28.20">
    <property type="entry name" value="Methionyl-tRNA synthetase, Zn-domain"/>
    <property type="match status" value="1"/>
</dbReference>
<dbReference type="PROSITE" id="PS00178">
    <property type="entry name" value="AA_TRNA_LIGASE_I"/>
    <property type="match status" value="1"/>
</dbReference>